<protein>
    <recommendedName>
        <fullName evidence="4">FLYWCH-type domain-containing protein</fullName>
    </recommendedName>
</protein>
<evidence type="ECO:0000313" key="2">
    <source>
        <dbReference type="EMBL" id="KAH3891628.1"/>
    </source>
</evidence>
<name>A0A9D4S5U8_DREPO</name>
<evidence type="ECO:0008006" key="4">
    <source>
        <dbReference type="Google" id="ProtNLM"/>
    </source>
</evidence>
<proteinExistence type="predicted"/>
<evidence type="ECO:0000313" key="3">
    <source>
        <dbReference type="Proteomes" id="UP000828390"/>
    </source>
</evidence>
<sequence length="53" mass="6012">MKHAVRRCSVRRKAFTCTASVTQEGDIFRAKGTHSHAADPLMRKKVELKRDVS</sequence>
<keyword evidence="3" id="KW-1185">Reference proteome</keyword>
<dbReference type="AlphaFoldDB" id="A0A9D4S5U8"/>
<dbReference type="EMBL" id="JAIWYP010000007">
    <property type="protein sequence ID" value="KAH3797278.1"/>
    <property type="molecule type" value="Genomic_DNA"/>
</dbReference>
<dbReference type="Proteomes" id="UP000828390">
    <property type="component" value="Unassembled WGS sequence"/>
</dbReference>
<accession>A0A9D4S5U8</accession>
<evidence type="ECO:0000313" key="1">
    <source>
        <dbReference type="EMBL" id="KAH3797278.1"/>
    </source>
</evidence>
<comment type="caution">
    <text evidence="2">The sequence shown here is derived from an EMBL/GenBank/DDBJ whole genome shotgun (WGS) entry which is preliminary data.</text>
</comment>
<reference evidence="2" key="1">
    <citation type="journal article" date="2019" name="bioRxiv">
        <title>The Genome of the Zebra Mussel, Dreissena polymorpha: A Resource for Invasive Species Research.</title>
        <authorList>
            <person name="McCartney M.A."/>
            <person name="Auch B."/>
            <person name="Kono T."/>
            <person name="Mallez S."/>
            <person name="Zhang Y."/>
            <person name="Obille A."/>
            <person name="Becker A."/>
            <person name="Abrahante J.E."/>
            <person name="Garbe J."/>
            <person name="Badalamenti J.P."/>
            <person name="Herman A."/>
            <person name="Mangelson H."/>
            <person name="Liachko I."/>
            <person name="Sullivan S."/>
            <person name="Sone E.D."/>
            <person name="Koren S."/>
            <person name="Silverstein K.A.T."/>
            <person name="Beckman K.B."/>
            <person name="Gohl D.M."/>
        </authorList>
    </citation>
    <scope>NUCLEOTIDE SEQUENCE</scope>
    <source>
        <strain evidence="2">Duluth1</strain>
        <tissue evidence="2">Whole animal</tissue>
    </source>
</reference>
<dbReference type="EMBL" id="JAIWYP010000001">
    <property type="protein sequence ID" value="KAH3891628.1"/>
    <property type="molecule type" value="Genomic_DNA"/>
</dbReference>
<gene>
    <name evidence="2" type="ORF">DPMN_015733</name>
    <name evidence="1" type="ORF">DPMN_150856</name>
</gene>
<reference evidence="2" key="2">
    <citation type="submission" date="2020-11" db="EMBL/GenBank/DDBJ databases">
        <authorList>
            <person name="McCartney M.A."/>
            <person name="Auch B."/>
            <person name="Kono T."/>
            <person name="Mallez S."/>
            <person name="Becker A."/>
            <person name="Gohl D.M."/>
            <person name="Silverstein K.A.T."/>
            <person name="Koren S."/>
            <person name="Bechman K.B."/>
            <person name="Herman A."/>
            <person name="Abrahante J.E."/>
            <person name="Garbe J."/>
        </authorList>
    </citation>
    <scope>NUCLEOTIDE SEQUENCE</scope>
    <source>
        <strain evidence="2">Duluth1</strain>
        <tissue evidence="2">Whole animal</tissue>
    </source>
</reference>
<organism evidence="2 3">
    <name type="scientific">Dreissena polymorpha</name>
    <name type="common">Zebra mussel</name>
    <name type="synonym">Mytilus polymorpha</name>
    <dbReference type="NCBI Taxonomy" id="45954"/>
    <lineage>
        <taxon>Eukaryota</taxon>
        <taxon>Metazoa</taxon>
        <taxon>Spiralia</taxon>
        <taxon>Lophotrochozoa</taxon>
        <taxon>Mollusca</taxon>
        <taxon>Bivalvia</taxon>
        <taxon>Autobranchia</taxon>
        <taxon>Heteroconchia</taxon>
        <taxon>Euheterodonta</taxon>
        <taxon>Imparidentia</taxon>
        <taxon>Neoheterodontei</taxon>
        <taxon>Myida</taxon>
        <taxon>Dreissenoidea</taxon>
        <taxon>Dreissenidae</taxon>
        <taxon>Dreissena</taxon>
    </lineage>
</organism>